<dbReference type="EMBL" id="KZ819669">
    <property type="protein sequence ID" value="PWN26973.1"/>
    <property type="molecule type" value="Genomic_DNA"/>
</dbReference>
<comment type="subunit">
    <text evidence="6">Forms a conjugate with ATG5.</text>
</comment>
<evidence type="ECO:0000256" key="1">
    <source>
        <dbReference type="ARBA" id="ARBA00007778"/>
    </source>
</evidence>
<dbReference type="GO" id="GO:0015031">
    <property type="term" value="P:protein transport"/>
    <property type="evidence" value="ECO:0007669"/>
    <property type="project" value="UniProtKB-KW"/>
</dbReference>
<organism evidence="7 8">
    <name type="scientific">Jaminaea rosea</name>
    <dbReference type="NCBI Taxonomy" id="1569628"/>
    <lineage>
        <taxon>Eukaryota</taxon>
        <taxon>Fungi</taxon>
        <taxon>Dikarya</taxon>
        <taxon>Basidiomycota</taxon>
        <taxon>Ustilaginomycotina</taxon>
        <taxon>Exobasidiomycetes</taxon>
        <taxon>Microstromatales</taxon>
        <taxon>Microstromatales incertae sedis</taxon>
        <taxon>Jaminaea</taxon>
    </lineage>
</organism>
<dbReference type="GO" id="GO:0000421">
    <property type="term" value="C:autophagosome membrane"/>
    <property type="evidence" value="ECO:0007669"/>
    <property type="project" value="TreeGrafter"/>
</dbReference>
<keyword evidence="8" id="KW-1185">Reference proteome</keyword>
<dbReference type="InterPro" id="IPR007242">
    <property type="entry name" value="Atg12"/>
</dbReference>
<dbReference type="GO" id="GO:0097352">
    <property type="term" value="P:autophagosome maturation"/>
    <property type="evidence" value="ECO:0007669"/>
    <property type="project" value="TreeGrafter"/>
</dbReference>
<dbReference type="OrthoDB" id="10003551at2759"/>
<dbReference type="SUPFAM" id="SSF54236">
    <property type="entry name" value="Ubiquitin-like"/>
    <property type="match status" value="1"/>
</dbReference>
<dbReference type="GO" id="GO:0019776">
    <property type="term" value="F:Atg8-family ligase activity"/>
    <property type="evidence" value="ECO:0007669"/>
    <property type="project" value="TreeGrafter"/>
</dbReference>
<evidence type="ECO:0000313" key="7">
    <source>
        <dbReference type="EMBL" id="PWN26973.1"/>
    </source>
</evidence>
<evidence type="ECO:0000256" key="6">
    <source>
        <dbReference type="RuleBase" id="RU361201"/>
    </source>
</evidence>
<keyword evidence="6" id="KW-0813">Transport</keyword>
<name>A0A316USW5_9BASI</name>
<evidence type="ECO:0000256" key="3">
    <source>
        <dbReference type="ARBA" id="ARBA00022499"/>
    </source>
</evidence>
<dbReference type="AlphaFoldDB" id="A0A316USW5"/>
<accession>A0A316USW5</accession>
<keyword evidence="6" id="KW-0653">Protein transport</keyword>
<dbReference type="GO" id="GO:0000422">
    <property type="term" value="P:autophagy of mitochondrion"/>
    <property type="evidence" value="ECO:0007669"/>
    <property type="project" value="TreeGrafter"/>
</dbReference>
<keyword evidence="5 6" id="KW-0072">Autophagy</keyword>
<dbReference type="Proteomes" id="UP000245884">
    <property type="component" value="Unassembled WGS sequence"/>
</dbReference>
<comment type="function">
    <text evidence="6">Ubiquitin-like protein involved in cytoplasm to vacuole transport (Cvt), autophagy vesicles formation, mitophagy, and nucleophagy.</text>
</comment>
<sequence length="128" mass="13369">MSTPIPTPATPSYPSASLTALSLSSQKDTSKVLVRFKAIGSAPIMKNRDFRITAFNRFQAVVVFLQKELAASGGNGGAMGTGGVGGGLFLYINNSFSPSPDDTVGNLFRCFGTDGHLIVNYSTTPAFG</sequence>
<dbReference type="RefSeq" id="XP_025361585.1">
    <property type="nucleotide sequence ID" value="XM_025508274.1"/>
</dbReference>
<dbReference type="GO" id="GO:0034045">
    <property type="term" value="C:phagophore assembly site membrane"/>
    <property type="evidence" value="ECO:0007669"/>
    <property type="project" value="UniProtKB-SubCell"/>
</dbReference>
<dbReference type="PANTHER" id="PTHR13385:SF0">
    <property type="entry name" value="UBIQUITIN-LIKE PROTEIN ATG12"/>
    <property type="match status" value="1"/>
</dbReference>
<gene>
    <name evidence="7" type="ORF">BDZ90DRAFT_260653</name>
</gene>
<reference evidence="7 8" key="1">
    <citation type="journal article" date="2018" name="Mol. Biol. Evol.">
        <title>Broad Genomic Sampling Reveals a Smut Pathogenic Ancestry of the Fungal Clade Ustilaginomycotina.</title>
        <authorList>
            <person name="Kijpornyongpan T."/>
            <person name="Mondo S.J."/>
            <person name="Barry K."/>
            <person name="Sandor L."/>
            <person name="Lee J."/>
            <person name="Lipzen A."/>
            <person name="Pangilinan J."/>
            <person name="LaButti K."/>
            <person name="Hainaut M."/>
            <person name="Henrissat B."/>
            <person name="Grigoriev I.V."/>
            <person name="Spatafora J.W."/>
            <person name="Aime M.C."/>
        </authorList>
    </citation>
    <scope>NUCLEOTIDE SEQUENCE [LARGE SCALE GENOMIC DNA]</scope>
    <source>
        <strain evidence="7 8">MCA 5214</strain>
    </source>
</reference>
<dbReference type="Gene3D" id="3.10.20.90">
    <property type="entry name" value="Phosphatidylinositol 3-kinase Catalytic Subunit, Chain A, domain 1"/>
    <property type="match status" value="1"/>
</dbReference>
<dbReference type="Pfam" id="PF04110">
    <property type="entry name" value="APG12"/>
    <property type="match status" value="1"/>
</dbReference>
<evidence type="ECO:0000256" key="5">
    <source>
        <dbReference type="ARBA" id="ARBA00023006"/>
    </source>
</evidence>
<dbReference type="InterPro" id="IPR029071">
    <property type="entry name" value="Ubiquitin-like_domsf"/>
</dbReference>
<evidence type="ECO:0000256" key="4">
    <source>
        <dbReference type="ARBA" id="ARBA00022786"/>
    </source>
</evidence>
<dbReference type="PANTHER" id="PTHR13385">
    <property type="entry name" value="AUTOPHAGY PROTEIN 12"/>
    <property type="match status" value="1"/>
</dbReference>
<evidence type="ECO:0000313" key="8">
    <source>
        <dbReference type="Proteomes" id="UP000245884"/>
    </source>
</evidence>
<dbReference type="GO" id="GO:0034274">
    <property type="term" value="C:Atg12-Atg5-Atg16 complex"/>
    <property type="evidence" value="ECO:0007669"/>
    <property type="project" value="TreeGrafter"/>
</dbReference>
<evidence type="ECO:0000256" key="2">
    <source>
        <dbReference type="ARBA" id="ARBA00015875"/>
    </source>
</evidence>
<dbReference type="GO" id="GO:0061723">
    <property type="term" value="P:glycophagy"/>
    <property type="evidence" value="ECO:0007669"/>
    <property type="project" value="TreeGrafter"/>
</dbReference>
<dbReference type="STRING" id="1569628.A0A316USW5"/>
<dbReference type="GO" id="GO:0000045">
    <property type="term" value="P:autophagosome assembly"/>
    <property type="evidence" value="ECO:0007669"/>
    <property type="project" value="InterPro"/>
</dbReference>
<dbReference type="CDD" id="cd01612">
    <property type="entry name" value="Ubl_ATG12"/>
    <property type="match status" value="1"/>
</dbReference>
<keyword evidence="6" id="KW-0472">Membrane</keyword>
<dbReference type="GO" id="GO:0034727">
    <property type="term" value="P:piecemeal microautophagy of the nucleus"/>
    <property type="evidence" value="ECO:0007669"/>
    <property type="project" value="TreeGrafter"/>
</dbReference>
<comment type="similarity">
    <text evidence="1 6">Belongs to the ATG12 family.</text>
</comment>
<dbReference type="GeneID" id="37030097"/>
<protein>
    <recommendedName>
        <fullName evidence="2 6">Ubiquitin-like protein ATG12</fullName>
    </recommendedName>
</protein>
<comment type="subcellular location">
    <subcellularLocation>
        <location evidence="6">Preautophagosomal structure membrane</location>
        <topology evidence="6">Peripheral membrane protein</topology>
    </subcellularLocation>
</comment>
<keyword evidence="3 6" id="KW-1017">Isopeptide bond</keyword>
<keyword evidence="4 6" id="KW-0833">Ubl conjugation pathway</keyword>
<proteinExistence type="inferred from homology"/>